<dbReference type="EMBL" id="JAQLKE010000032">
    <property type="protein sequence ID" value="MDB7085161.1"/>
    <property type="molecule type" value="Genomic_DNA"/>
</dbReference>
<evidence type="ECO:0000313" key="2">
    <source>
        <dbReference type="Proteomes" id="UP001211987"/>
    </source>
</evidence>
<evidence type="ECO:0000313" key="1">
    <source>
        <dbReference type="EMBL" id="MDB7085161.1"/>
    </source>
</evidence>
<proteinExistence type="predicted"/>
<sequence>MAMEAVSFRFDNETLFKLSELTKFYKSNDKRISKTKVMADIISTAYDNINTSQKKCYNNENEIVYREIVELEYTIIKLLTTNLKDVDNIEEIKRIINAKSRFQIYVEDKLNEKNSNMYSDR</sequence>
<reference evidence="1" key="1">
    <citation type="submission" date="2023-01" db="EMBL/GenBank/DDBJ databases">
        <title>Human gut microbiome strain richness.</title>
        <authorList>
            <person name="Chen-Liaw A."/>
        </authorList>
    </citation>
    <scope>NUCLEOTIDE SEQUENCE</scope>
    <source>
        <strain evidence="1">1001217st2_G6_1001217B_191108</strain>
    </source>
</reference>
<comment type="caution">
    <text evidence="1">The sequence shown here is derived from an EMBL/GenBank/DDBJ whole genome shotgun (WGS) entry which is preliminary data.</text>
</comment>
<dbReference type="Proteomes" id="UP001211987">
    <property type="component" value="Unassembled WGS sequence"/>
</dbReference>
<gene>
    <name evidence="1" type="ORF">PM738_15240</name>
</gene>
<name>A0A9Q7HQB2_9FIRM</name>
<organism evidence="1 2">
    <name type="scientific">Thomasclavelia ramosa</name>
    <dbReference type="NCBI Taxonomy" id="1547"/>
    <lineage>
        <taxon>Bacteria</taxon>
        <taxon>Bacillati</taxon>
        <taxon>Bacillota</taxon>
        <taxon>Erysipelotrichia</taxon>
        <taxon>Erysipelotrichales</taxon>
        <taxon>Coprobacillaceae</taxon>
        <taxon>Thomasclavelia</taxon>
    </lineage>
</organism>
<dbReference type="RefSeq" id="WP_008791094.1">
    <property type="nucleotide sequence ID" value="NZ_AP031443.1"/>
</dbReference>
<dbReference type="AlphaFoldDB" id="A0A9Q7HQB2"/>
<protein>
    <submittedName>
        <fullName evidence="1">Uncharacterized protein</fullName>
    </submittedName>
</protein>
<accession>A0A9Q7HQB2</accession>